<dbReference type="EMBL" id="JAGEPA010000001">
    <property type="protein sequence ID" value="MBO1432474.1"/>
    <property type="molecule type" value="Genomic_DNA"/>
</dbReference>
<dbReference type="EMBL" id="JABWSX010000001">
    <property type="protein sequence ID" value="NVL04810.1"/>
    <property type="molecule type" value="Genomic_DNA"/>
</dbReference>
<evidence type="ECO:0000313" key="1">
    <source>
        <dbReference type="EMBL" id="MBO1432474.1"/>
    </source>
</evidence>
<sequence>MLADTAADEAPEAGAVAVYKRIFKEVLESRPSGMRLRLAHAMGKNRSFVSQISNPAYPVPIPVQHLNTIFDVCHFPPQAKTAFLRAYARAHPRRVGRLSEGSHERTLTLHLPDLGSAKRNAELDALLQEFTRRLIGIMREK</sequence>
<proteinExistence type="predicted"/>
<reference evidence="2" key="1">
    <citation type="submission" date="2020-06" db="EMBL/GenBank/DDBJ databases">
        <title>Whole Genome Sequence of Bradyrhizobium sp. Strain 66S1MB.</title>
        <authorList>
            <person name="Bromfield E."/>
            <person name="Cloutier S."/>
        </authorList>
    </citation>
    <scope>NUCLEOTIDE SEQUENCE</scope>
    <source>
        <strain evidence="2">66S1MB</strain>
    </source>
</reference>
<reference evidence="1" key="2">
    <citation type="journal article" date="2021" name="Int. J. Syst. Evol. Microbiol.">
        <title>Bradyrhizobium septentrionale sp. nov. (sv. septentrionale) and Bradyrhizobium quebecense sp. nov. (sv. septentrionale) associated with legumes native to Canada possess rearranged symbiosis genes and numerous insertion sequences.</title>
        <authorList>
            <person name="Bromfield E.S.P."/>
            <person name="Cloutier S."/>
        </authorList>
    </citation>
    <scope>NUCLEOTIDE SEQUENCE</scope>
    <source>
        <strain evidence="1">12S5</strain>
    </source>
</reference>
<keyword evidence="3" id="KW-1185">Reference proteome</keyword>
<accession>A0A939LHF2</accession>
<evidence type="ECO:0000313" key="3">
    <source>
        <dbReference type="Proteomes" id="UP000692816"/>
    </source>
</evidence>
<evidence type="ECO:0008006" key="4">
    <source>
        <dbReference type="Google" id="ProtNLM"/>
    </source>
</evidence>
<dbReference type="Proteomes" id="UP000692816">
    <property type="component" value="Unassembled WGS sequence"/>
</dbReference>
<name>A0A939LHF2_9BRAD</name>
<comment type="caution">
    <text evidence="2">The sequence shown here is derived from an EMBL/GenBank/DDBJ whole genome shotgun (WGS) entry which is preliminary data.</text>
</comment>
<gene>
    <name evidence="2" type="ORF">HU230_03400</name>
    <name evidence="1" type="ORF">J4P68_23850</name>
</gene>
<organism evidence="2">
    <name type="scientific">Bradyrhizobium quebecense</name>
    <dbReference type="NCBI Taxonomy" id="2748629"/>
    <lineage>
        <taxon>Bacteria</taxon>
        <taxon>Pseudomonadati</taxon>
        <taxon>Pseudomonadota</taxon>
        <taxon>Alphaproteobacteria</taxon>
        <taxon>Hyphomicrobiales</taxon>
        <taxon>Nitrobacteraceae</taxon>
        <taxon>Bradyrhizobium</taxon>
    </lineage>
</organism>
<dbReference type="RefSeq" id="WP_176528983.1">
    <property type="nucleotide sequence ID" value="NZ_CP088282.1"/>
</dbReference>
<protein>
    <recommendedName>
        <fullName evidence="4">Simple sugar transport system permease</fullName>
    </recommendedName>
</protein>
<evidence type="ECO:0000313" key="2">
    <source>
        <dbReference type="EMBL" id="NVL04810.1"/>
    </source>
</evidence>
<dbReference type="AlphaFoldDB" id="A0A939LHF2"/>